<evidence type="ECO:0000256" key="1">
    <source>
        <dbReference type="SAM" id="Phobius"/>
    </source>
</evidence>
<reference evidence="2" key="1">
    <citation type="journal article" date="2023" name="BMC Genomics">
        <title>Chromosome-level genome assemblies of Cutaneotrichosporon spp. (Trichosporonales, Basidiomycota) reveal imbalanced evolution between nucleotide sequences and chromosome synteny.</title>
        <authorList>
            <person name="Kobayashi Y."/>
            <person name="Kayamori A."/>
            <person name="Aoki K."/>
            <person name="Shiwa Y."/>
            <person name="Matsutani M."/>
            <person name="Fujita N."/>
            <person name="Sugita T."/>
            <person name="Iwasaki W."/>
            <person name="Tanaka N."/>
            <person name="Takashima M."/>
        </authorList>
    </citation>
    <scope>NUCLEOTIDE SEQUENCE</scope>
    <source>
        <strain evidence="2">HIS019</strain>
    </source>
</reference>
<keyword evidence="1" id="KW-1133">Transmembrane helix</keyword>
<keyword evidence="1" id="KW-0472">Membrane</keyword>
<keyword evidence="3" id="KW-1185">Reference proteome</keyword>
<keyword evidence="1" id="KW-0812">Transmembrane</keyword>
<evidence type="ECO:0000313" key="3">
    <source>
        <dbReference type="Proteomes" id="UP001233271"/>
    </source>
</evidence>
<accession>A0AA48L3N0</accession>
<gene>
    <name evidence="2" type="ORF">CcaverHIS019_0401890</name>
</gene>
<sequence>MPACQKTIDVVHITLLVALSVIAGHLTLVNLPPRAKWILFGASLTFVLALGGFVVRKLWRKGSACPV</sequence>
<protein>
    <submittedName>
        <fullName evidence="2">Uncharacterized protein</fullName>
    </submittedName>
</protein>
<feature type="transmembrane region" description="Helical" evidence="1">
    <location>
        <begin position="37"/>
        <end position="55"/>
    </location>
</feature>
<dbReference type="RefSeq" id="XP_060456634.1">
    <property type="nucleotide sequence ID" value="XM_060599996.1"/>
</dbReference>
<dbReference type="GeneID" id="85495239"/>
<organism evidence="2 3">
    <name type="scientific">Cutaneotrichosporon cavernicola</name>
    <dbReference type="NCBI Taxonomy" id="279322"/>
    <lineage>
        <taxon>Eukaryota</taxon>
        <taxon>Fungi</taxon>
        <taxon>Dikarya</taxon>
        <taxon>Basidiomycota</taxon>
        <taxon>Agaricomycotina</taxon>
        <taxon>Tremellomycetes</taxon>
        <taxon>Trichosporonales</taxon>
        <taxon>Trichosporonaceae</taxon>
        <taxon>Cutaneotrichosporon</taxon>
    </lineage>
</organism>
<evidence type="ECO:0000313" key="2">
    <source>
        <dbReference type="EMBL" id="BEI91369.1"/>
    </source>
</evidence>
<dbReference type="KEGG" id="ccac:CcaHIS019_0401890"/>
<dbReference type="AlphaFoldDB" id="A0AA48L3N0"/>
<proteinExistence type="predicted"/>
<feature type="transmembrane region" description="Helical" evidence="1">
    <location>
        <begin position="12"/>
        <end position="31"/>
    </location>
</feature>
<name>A0AA48L3N0_9TREE</name>
<dbReference type="EMBL" id="AP028215">
    <property type="protein sequence ID" value="BEI91369.1"/>
    <property type="molecule type" value="Genomic_DNA"/>
</dbReference>
<dbReference type="Proteomes" id="UP001233271">
    <property type="component" value="Chromosome 4"/>
</dbReference>